<evidence type="ECO:0000256" key="3">
    <source>
        <dbReference type="ARBA" id="ARBA00010883"/>
    </source>
</evidence>
<dbReference type="InterPro" id="IPR001683">
    <property type="entry name" value="PX_dom"/>
</dbReference>
<keyword evidence="6" id="KW-0967">Endosome</keyword>
<dbReference type="Gene3D" id="3.30.1520.10">
    <property type="entry name" value="Phox-like domain"/>
    <property type="match status" value="1"/>
</dbReference>
<sequence>MTLMRVSTERGGRGIHKSCCNRERRTGLSGCQSPTEPVRVTHPGLSLRESSPRDTGGPQSPEQVVGCVGSMERMLENLSKTEFISISVREPRVYKQDLWHTYISYEICLETNSMCFRRKWSSVRRRYSEFVWLRRSLEQNALIMELPKLPPWRPFFHLRGPDQLLLRMKGLQSFLEAVVQFPLMLSDSRLHLFLQSELSVSRMERCARGKTCYTVAEAIHRAGSPCVPPLEDKGNCDSDYESCCSSSVLGLSVDASHSGHFLDTPCGPAHRHVPLKLS</sequence>
<evidence type="ECO:0000256" key="5">
    <source>
        <dbReference type="ARBA" id="ARBA00022490"/>
    </source>
</evidence>
<comment type="similarity">
    <text evidence="3">Belongs to the sorting nexin family.</text>
</comment>
<evidence type="ECO:0000256" key="9">
    <source>
        <dbReference type="ARBA" id="ARBA00023136"/>
    </source>
</evidence>
<dbReference type="GO" id="GO:1901981">
    <property type="term" value="F:phosphatidylinositol phosphate binding"/>
    <property type="evidence" value="ECO:0007669"/>
    <property type="project" value="TreeGrafter"/>
</dbReference>
<reference evidence="13 14" key="1">
    <citation type="submission" date="2024-04" db="EMBL/GenBank/DDBJ databases">
        <authorList>
            <person name="Waldvogel A.-M."/>
            <person name="Schoenle A."/>
        </authorList>
    </citation>
    <scope>NUCLEOTIDE SEQUENCE [LARGE SCALE GENOMIC DNA]</scope>
</reference>
<proteinExistence type="inferred from homology"/>
<dbReference type="PANTHER" id="PTHR46209:SF2">
    <property type="entry name" value="SORTING NEXIN-10"/>
    <property type="match status" value="1"/>
</dbReference>
<dbReference type="PANTHER" id="PTHR46209">
    <property type="entry name" value="PX DOMAIN-CONTAINING PROTEIN"/>
    <property type="match status" value="1"/>
</dbReference>
<evidence type="ECO:0000256" key="4">
    <source>
        <dbReference type="ARBA" id="ARBA00022448"/>
    </source>
</evidence>
<evidence type="ECO:0000313" key="13">
    <source>
        <dbReference type="EMBL" id="CAL1584039.1"/>
    </source>
</evidence>
<evidence type="ECO:0000256" key="10">
    <source>
        <dbReference type="ARBA" id="ARBA00029433"/>
    </source>
</evidence>
<dbReference type="SMART" id="SM00312">
    <property type="entry name" value="PX"/>
    <property type="match status" value="1"/>
</dbReference>
<gene>
    <name evidence="13" type="ORF">KC01_LOCUS14433</name>
</gene>
<dbReference type="AlphaFoldDB" id="A0AAV2K2U7"/>
<dbReference type="EMBL" id="OZ035838">
    <property type="protein sequence ID" value="CAL1584039.1"/>
    <property type="molecule type" value="Genomic_DNA"/>
</dbReference>
<feature type="region of interest" description="Disordered" evidence="11">
    <location>
        <begin position="25"/>
        <end position="62"/>
    </location>
</feature>
<dbReference type="InterPro" id="IPR043544">
    <property type="entry name" value="SNX10/11"/>
</dbReference>
<dbReference type="Proteomes" id="UP001497482">
    <property type="component" value="Chromosome 16"/>
</dbReference>
<keyword evidence="14" id="KW-1185">Reference proteome</keyword>
<dbReference type="PROSITE" id="PS50195">
    <property type="entry name" value="PX"/>
    <property type="match status" value="1"/>
</dbReference>
<evidence type="ECO:0000256" key="1">
    <source>
        <dbReference type="ARBA" id="ARBA00004177"/>
    </source>
</evidence>
<name>A0AAV2K2U7_KNICA</name>
<dbReference type="GO" id="GO:0016050">
    <property type="term" value="P:vesicle organization"/>
    <property type="evidence" value="ECO:0007669"/>
    <property type="project" value="TreeGrafter"/>
</dbReference>
<dbReference type="Pfam" id="PF00787">
    <property type="entry name" value="PX"/>
    <property type="match status" value="1"/>
</dbReference>
<accession>A0AAV2K2U7</accession>
<evidence type="ECO:0000256" key="2">
    <source>
        <dbReference type="ARBA" id="ARBA00004496"/>
    </source>
</evidence>
<dbReference type="GO" id="GO:0006886">
    <property type="term" value="P:intracellular protein transport"/>
    <property type="evidence" value="ECO:0007669"/>
    <property type="project" value="InterPro"/>
</dbReference>
<keyword evidence="5" id="KW-0963">Cytoplasm</keyword>
<evidence type="ECO:0000256" key="8">
    <source>
        <dbReference type="ARBA" id="ARBA00023121"/>
    </source>
</evidence>
<evidence type="ECO:0000259" key="12">
    <source>
        <dbReference type="PROSITE" id="PS50195"/>
    </source>
</evidence>
<feature type="domain" description="PX" evidence="12">
    <location>
        <begin position="83"/>
        <end position="200"/>
    </location>
</feature>
<organism evidence="13 14">
    <name type="scientific">Knipowitschia caucasica</name>
    <name type="common">Caucasian dwarf goby</name>
    <name type="synonym">Pomatoschistus caucasicus</name>
    <dbReference type="NCBI Taxonomy" id="637954"/>
    <lineage>
        <taxon>Eukaryota</taxon>
        <taxon>Metazoa</taxon>
        <taxon>Chordata</taxon>
        <taxon>Craniata</taxon>
        <taxon>Vertebrata</taxon>
        <taxon>Euteleostomi</taxon>
        <taxon>Actinopterygii</taxon>
        <taxon>Neopterygii</taxon>
        <taxon>Teleostei</taxon>
        <taxon>Neoteleostei</taxon>
        <taxon>Acanthomorphata</taxon>
        <taxon>Gobiaria</taxon>
        <taxon>Gobiiformes</taxon>
        <taxon>Gobioidei</taxon>
        <taxon>Gobiidae</taxon>
        <taxon>Gobiinae</taxon>
        <taxon>Knipowitschia</taxon>
    </lineage>
</organism>
<evidence type="ECO:0000256" key="6">
    <source>
        <dbReference type="ARBA" id="ARBA00022753"/>
    </source>
</evidence>
<keyword evidence="8" id="KW-0446">Lipid-binding</keyword>
<dbReference type="GO" id="GO:0060271">
    <property type="term" value="P:cilium assembly"/>
    <property type="evidence" value="ECO:0007669"/>
    <property type="project" value="TreeGrafter"/>
</dbReference>
<protein>
    <recommendedName>
        <fullName evidence="12">PX domain-containing protein</fullName>
    </recommendedName>
</protein>
<evidence type="ECO:0000313" key="14">
    <source>
        <dbReference type="Proteomes" id="UP001497482"/>
    </source>
</evidence>
<dbReference type="CDD" id="cd06898">
    <property type="entry name" value="PX_SNX10"/>
    <property type="match status" value="1"/>
</dbReference>
<evidence type="ECO:0000256" key="11">
    <source>
        <dbReference type="SAM" id="MobiDB-lite"/>
    </source>
</evidence>
<dbReference type="SUPFAM" id="SSF64268">
    <property type="entry name" value="PX domain"/>
    <property type="match status" value="1"/>
</dbReference>
<dbReference type="InterPro" id="IPR036871">
    <property type="entry name" value="PX_dom_sf"/>
</dbReference>
<comment type="subcellular location">
    <subcellularLocation>
        <location evidence="2">Cytoplasm</location>
    </subcellularLocation>
    <subcellularLocation>
        <location evidence="10">Endomembrane system</location>
        <topology evidence="10">Peripheral membrane protein</topology>
        <orientation evidence="10">Cytoplasmic side</orientation>
    </subcellularLocation>
    <subcellularLocation>
        <location evidence="1">Endosome</location>
    </subcellularLocation>
</comment>
<keyword evidence="7" id="KW-0653">Protein transport</keyword>
<dbReference type="GO" id="GO:0005768">
    <property type="term" value="C:endosome"/>
    <property type="evidence" value="ECO:0007669"/>
    <property type="project" value="UniProtKB-SubCell"/>
</dbReference>
<keyword evidence="4" id="KW-0813">Transport</keyword>
<keyword evidence="9" id="KW-0472">Membrane</keyword>
<evidence type="ECO:0000256" key="7">
    <source>
        <dbReference type="ARBA" id="ARBA00022927"/>
    </source>
</evidence>